<protein>
    <submittedName>
        <fullName evidence="2">Uncharacterized protein</fullName>
    </submittedName>
</protein>
<accession>A0AAN7UY39</accession>
<dbReference type="EMBL" id="JAWHQM010000012">
    <property type="protein sequence ID" value="KAK5629749.1"/>
    <property type="molecule type" value="Genomic_DNA"/>
</dbReference>
<proteinExistence type="predicted"/>
<keyword evidence="3" id="KW-1185">Reference proteome</keyword>
<dbReference type="AlphaFoldDB" id="A0AAN7UY39"/>
<gene>
    <name evidence="2" type="ORF">RRF57_005463</name>
</gene>
<evidence type="ECO:0000313" key="3">
    <source>
        <dbReference type="Proteomes" id="UP001305414"/>
    </source>
</evidence>
<name>A0AAN7UY39_9PEZI</name>
<reference evidence="2 3" key="1">
    <citation type="submission" date="2023-10" db="EMBL/GenBank/DDBJ databases">
        <title>Draft genome sequence of Xylaria bambusicola isolate GMP-LS, the root and basal stem rot pathogen of sugarcane in Indonesia.</title>
        <authorList>
            <person name="Selvaraj P."/>
            <person name="Muralishankar V."/>
            <person name="Muruganantham S."/>
            <person name="Sp S."/>
            <person name="Haryani S."/>
            <person name="Lau K.J.X."/>
            <person name="Naqvi N.I."/>
        </authorList>
    </citation>
    <scope>NUCLEOTIDE SEQUENCE [LARGE SCALE GENOMIC DNA]</scope>
    <source>
        <strain evidence="2">GMP-LS</strain>
    </source>
</reference>
<comment type="caution">
    <text evidence="2">The sequence shown here is derived from an EMBL/GenBank/DDBJ whole genome shotgun (WGS) entry which is preliminary data.</text>
</comment>
<evidence type="ECO:0000256" key="1">
    <source>
        <dbReference type="SAM" id="MobiDB-lite"/>
    </source>
</evidence>
<sequence length="153" mass="16885">MASIPLSVARNVDVDEVSFMQIGEHVLTLSELVVIEYPHSQSPVTKPKRSGKTAKTQEEATEACTDGRSLMVLAVAHVLLTGYARVFRTAASDEDGICRDQKRAVGARARDRGQSERKRGNTENGVSVQVIDWSHVNTEHKDTRRTQTKPSLN</sequence>
<feature type="region of interest" description="Disordered" evidence="1">
    <location>
        <begin position="41"/>
        <end position="62"/>
    </location>
</feature>
<feature type="compositionally biased region" description="Basic and acidic residues" evidence="1">
    <location>
        <begin position="103"/>
        <end position="121"/>
    </location>
</feature>
<feature type="region of interest" description="Disordered" evidence="1">
    <location>
        <begin position="103"/>
        <end position="127"/>
    </location>
</feature>
<organism evidence="2 3">
    <name type="scientific">Xylaria bambusicola</name>
    <dbReference type="NCBI Taxonomy" id="326684"/>
    <lineage>
        <taxon>Eukaryota</taxon>
        <taxon>Fungi</taxon>
        <taxon>Dikarya</taxon>
        <taxon>Ascomycota</taxon>
        <taxon>Pezizomycotina</taxon>
        <taxon>Sordariomycetes</taxon>
        <taxon>Xylariomycetidae</taxon>
        <taxon>Xylariales</taxon>
        <taxon>Xylariaceae</taxon>
        <taxon>Xylaria</taxon>
    </lineage>
</organism>
<evidence type="ECO:0000313" key="2">
    <source>
        <dbReference type="EMBL" id="KAK5629749.1"/>
    </source>
</evidence>
<dbReference type="Proteomes" id="UP001305414">
    <property type="component" value="Unassembled WGS sequence"/>
</dbReference>